<proteinExistence type="inferred from homology"/>
<dbReference type="InterPro" id="IPR052618">
    <property type="entry name" value="ComplexI_NDUFA12"/>
</dbReference>
<gene>
    <name evidence="2" type="ORF">WN48_03335</name>
</gene>
<protein>
    <submittedName>
        <fullName evidence="2">Mimitin, mitochondrial</fullName>
    </submittedName>
</protein>
<dbReference type="GO" id="GO:0005739">
    <property type="term" value="C:mitochondrion"/>
    <property type="evidence" value="ECO:0007669"/>
    <property type="project" value="TreeGrafter"/>
</dbReference>
<dbReference type="GO" id="GO:0032981">
    <property type="term" value="P:mitochondrial respiratory chain complex I assembly"/>
    <property type="evidence" value="ECO:0007669"/>
    <property type="project" value="TreeGrafter"/>
</dbReference>
<dbReference type="PANTHER" id="PTHR32470">
    <property type="entry name" value="ADH DEHYDROGENASE [UBIQUINONE] 1 ALPHA SUBCOMPLEX ASSEMBLY FACTOR 2"/>
    <property type="match status" value="1"/>
</dbReference>
<name>A0A310SCN5_9HYME</name>
<dbReference type="EMBL" id="KQ777939">
    <property type="protein sequence ID" value="OAD52043.1"/>
    <property type="molecule type" value="Genomic_DNA"/>
</dbReference>
<organism evidence="2 3">
    <name type="scientific">Eufriesea mexicana</name>
    <dbReference type="NCBI Taxonomy" id="516756"/>
    <lineage>
        <taxon>Eukaryota</taxon>
        <taxon>Metazoa</taxon>
        <taxon>Ecdysozoa</taxon>
        <taxon>Arthropoda</taxon>
        <taxon>Hexapoda</taxon>
        <taxon>Insecta</taxon>
        <taxon>Pterygota</taxon>
        <taxon>Neoptera</taxon>
        <taxon>Endopterygota</taxon>
        <taxon>Hymenoptera</taxon>
        <taxon>Apocrita</taxon>
        <taxon>Aculeata</taxon>
        <taxon>Apoidea</taxon>
        <taxon>Anthophila</taxon>
        <taxon>Apidae</taxon>
        <taxon>Eufriesea</taxon>
    </lineage>
</organism>
<dbReference type="AlphaFoldDB" id="A0A310SCN5"/>
<dbReference type="Proteomes" id="UP000250275">
    <property type="component" value="Unassembled WGS sequence"/>
</dbReference>
<comment type="similarity">
    <text evidence="1">Belongs to the complex I NDUFA12 subunit family.</text>
</comment>
<evidence type="ECO:0000256" key="1">
    <source>
        <dbReference type="ARBA" id="ARBA00007355"/>
    </source>
</evidence>
<accession>A0A310SCN5</accession>
<sequence length="143" mass="17297">MSREGRGVIRMILKNFIASFKLYKHEFIGEDYNGTKYYEIQNKNSSRRNPSRYFQPVNKNDHTQEIPVEWEAWLRHRRKYPPSAEEIQKNYELKMLTKQNAAQIKATFEDSESKESKLHIEKDGYRSFPIYDEYKNNDQDHKK</sequence>
<reference evidence="2 3" key="1">
    <citation type="submission" date="2015-07" db="EMBL/GenBank/DDBJ databases">
        <title>The genome of Eufriesea mexicana.</title>
        <authorList>
            <person name="Pan H."/>
            <person name="Kapheim K."/>
        </authorList>
    </citation>
    <scope>NUCLEOTIDE SEQUENCE [LARGE SCALE GENOMIC DNA]</scope>
    <source>
        <strain evidence="2">0111107269</strain>
        <tissue evidence="2">Whole body</tissue>
    </source>
</reference>
<evidence type="ECO:0000313" key="2">
    <source>
        <dbReference type="EMBL" id="OAD52043.1"/>
    </source>
</evidence>
<keyword evidence="3" id="KW-1185">Reference proteome</keyword>
<dbReference type="PANTHER" id="PTHR32470:SF2">
    <property type="entry name" value="NADH DEHYDROGENASE [UBIQUINONE] 1 ALPHA SUBCOMPLEX ASSEMBLY FACTOR 2"/>
    <property type="match status" value="1"/>
</dbReference>
<dbReference type="Pfam" id="PF05071">
    <property type="entry name" value="NDUFA12"/>
    <property type="match status" value="1"/>
</dbReference>
<evidence type="ECO:0000313" key="3">
    <source>
        <dbReference type="Proteomes" id="UP000250275"/>
    </source>
</evidence>
<dbReference type="OrthoDB" id="10255576at2759"/>
<dbReference type="GO" id="GO:0045271">
    <property type="term" value="C:respiratory chain complex I"/>
    <property type="evidence" value="ECO:0007669"/>
    <property type="project" value="InterPro"/>
</dbReference>
<dbReference type="InterPro" id="IPR007763">
    <property type="entry name" value="NDUFA12"/>
</dbReference>